<name>G7KP67_MEDTR</name>
<dbReference type="Gramene" id="rna35019">
    <property type="protein sequence ID" value="RHN50697.1"/>
    <property type="gene ID" value="gene35019"/>
</dbReference>
<dbReference type="Proteomes" id="UP000002051">
    <property type="component" value="Chromosome 6"/>
</dbReference>
<organism evidence="1 4">
    <name type="scientific">Medicago truncatula</name>
    <name type="common">Barrel medic</name>
    <name type="synonym">Medicago tribuloides</name>
    <dbReference type="NCBI Taxonomy" id="3880"/>
    <lineage>
        <taxon>Eukaryota</taxon>
        <taxon>Viridiplantae</taxon>
        <taxon>Streptophyta</taxon>
        <taxon>Embryophyta</taxon>
        <taxon>Tracheophyta</taxon>
        <taxon>Spermatophyta</taxon>
        <taxon>Magnoliopsida</taxon>
        <taxon>eudicotyledons</taxon>
        <taxon>Gunneridae</taxon>
        <taxon>Pentapetalae</taxon>
        <taxon>rosids</taxon>
        <taxon>fabids</taxon>
        <taxon>Fabales</taxon>
        <taxon>Fabaceae</taxon>
        <taxon>Papilionoideae</taxon>
        <taxon>50 kb inversion clade</taxon>
        <taxon>NPAAA clade</taxon>
        <taxon>Hologalegina</taxon>
        <taxon>IRL clade</taxon>
        <taxon>Trifolieae</taxon>
        <taxon>Medicago</taxon>
    </lineage>
</organism>
<evidence type="ECO:0000313" key="3">
    <source>
        <dbReference type="EnsemblPlants" id="AES75131"/>
    </source>
</evidence>
<proteinExistence type="predicted"/>
<reference evidence="3" key="3">
    <citation type="submission" date="2015-04" db="UniProtKB">
        <authorList>
            <consortium name="EnsemblPlants"/>
        </authorList>
    </citation>
    <scope>IDENTIFICATION</scope>
    <source>
        <strain evidence="3">cv. Jemalong A17</strain>
    </source>
</reference>
<reference evidence="2" key="4">
    <citation type="journal article" date="2018" name="Nat. Plants">
        <title>Whole-genome landscape of Medicago truncatula symbiotic genes.</title>
        <authorList>
            <person name="Pecrix Y."/>
            <person name="Gamas P."/>
            <person name="Carrere S."/>
        </authorList>
    </citation>
    <scope>NUCLEOTIDE SEQUENCE</scope>
    <source>
        <tissue evidence="2">Leaves</tissue>
    </source>
</reference>
<sequence>MSLRFCTIRSRPRKFGITFTIPDRITSEINDKKRIIGKNPLRITRIPSGGPREFHNLVQEAEKGSSTILTLKKKNGVGNKLFSHKRAYHRNRFNDWCVDVFYFESFGKSEDQPSENNSLG</sequence>
<dbReference type="EMBL" id="CM001222">
    <property type="protein sequence ID" value="AES75131.1"/>
    <property type="molecule type" value="Genomic_DNA"/>
</dbReference>
<accession>G7KP67</accession>
<dbReference type="EMBL" id="PSQE01000006">
    <property type="protein sequence ID" value="RHN50697.1"/>
    <property type="molecule type" value="Genomic_DNA"/>
</dbReference>
<protein>
    <submittedName>
        <fullName evidence="1 3">Uncharacterized protein</fullName>
    </submittedName>
</protein>
<reference evidence="1 4" key="2">
    <citation type="journal article" date="2014" name="BMC Genomics">
        <title>An improved genome release (version Mt4.0) for the model legume Medicago truncatula.</title>
        <authorList>
            <person name="Tang H."/>
            <person name="Krishnakumar V."/>
            <person name="Bidwell S."/>
            <person name="Rosen B."/>
            <person name="Chan A."/>
            <person name="Zhou S."/>
            <person name="Gentzbittel L."/>
            <person name="Childs K.L."/>
            <person name="Yandell M."/>
            <person name="Gundlach H."/>
            <person name="Mayer K.F."/>
            <person name="Schwartz D.C."/>
            <person name="Town C.D."/>
        </authorList>
    </citation>
    <scope>GENOME REANNOTATION</scope>
    <source>
        <strain evidence="3 4">cv. Jemalong A17</strain>
    </source>
</reference>
<keyword evidence="4" id="KW-1185">Reference proteome</keyword>
<dbReference type="EnsemblPlants" id="AES75131">
    <property type="protein sequence ID" value="AES75131"/>
    <property type="gene ID" value="MTR_6g026830"/>
</dbReference>
<dbReference type="Proteomes" id="UP000265566">
    <property type="component" value="Chromosome 6"/>
</dbReference>
<evidence type="ECO:0000313" key="4">
    <source>
        <dbReference type="Proteomes" id="UP000002051"/>
    </source>
</evidence>
<dbReference type="HOGENOM" id="CLU_2053141_0_0_1"/>
<dbReference type="AlphaFoldDB" id="G7KP67"/>
<reference evidence="1 4" key="1">
    <citation type="journal article" date="2011" name="Nature">
        <title>The Medicago genome provides insight into the evolution of rhizobial symbioses.</title>
        <authorList>
            <person name="Young N.D."/>
            <person name="Debelle F."/>
            <person name="Oldroyd G.E."/>
            <person name="Geurts R."/>
            <person name="Cannon S.B."/>
            <person name="Udvardi M.K."/>
            <person name="Benedito V.A."/>
            <person name="Mayer K.F."/>
            <person name="Gouzy J."/>
            <person name="Schoof H."/>
            <person name="Van de Peer Y."/>
            <person name="Proost S."/>
            <person name="Cook D.R."/>
            <person name="Meyers B.C."/>
            <person name="Spannagl M."/>
            <person name="Cheung F."/>
            <person name="De Mita S."/>
            <person name="Krishnakumar V."/>
            <person name="Gundlach H."/>
            <person name="Zhou S."/>
            <person name="Mudge J."/>
            <person name="Bharti A.K."/>
            <person name="Murray J.D."/>
            <person name="Naoumkina M.A."/>
            <person name="Rosen B."/>
            <person name="Silverstein K.A."/>
            <person name="Tang H."/>
            <person name="Rombauts S."/>
            <person name="Zhao P.X."/>
            <person name="Zhou P."/>
            <person name="Barbe V."/>
            <person name="Bardou P."/>
            <person name="Bechner M."/>
            <person name="Bellec A."/>
            <person name="Berger A."/>
            <person name="Berges H."/>
            <person name="Bidwell S."/>
            <person name="Bisseling T."/>
            <person name="Choisne N."/>
            <person name="Couloux A."/>
            <person name="Denny R."/>
            <person name="Deshpande S."/>
            <person name="Dai X."/>
            <person name="Doyle J.J."/>
            <person name="Dudez A.M."/>
            <person name="Farmer A.D."/>
            <person name="Fouteau S."/>
            <person name="Franken C."/>
            <person name="Gibelin C."/>
            <person name="Gish J."/>
            <person name="Goldstein S."/>
            <person name="Gonzalez A.J."/>
            <person name="Green P.J."/>
            <person name="Hallab A."/>
            <person name="Hartog M."/>
            <person name="Hua A."/>
            <person name="Humphray S.J."/>
            <person name="Jeong D.H."/>
            <person name="Jing Y."/>
            <person name="Jocker A."/>
            <person name="Kenton S.M."/>
            <person name="Kim D.J."/>
            <person name="Klee K."/>
            <person name="Lai H."/>
            <person name="Lang C."/>
            <person name="Lin S."/>
            <person name="Macmil S.L."/>
            <person name="Magdelenat G."/>
            <person name="Matthews L."/>
            <person name="McCorrison J."/>
            <person name="Monaghan E.L."/>
            <person name="Mun J.H."/>
            <person name="Najar F.Z."/>
            <person name="Nicholson C."/>
            <person name="Noirot C."/>
            <person name="O'Bleness M."/>
            <person name="Paule C.R."/>
            <person name="Poulain J."/>
            <person name="Prion F."/>
            <person name="Qin B."/>
            <person name="Qu C."/>
            <person name="Retzel E.F."/>
            <person name="Riddle C."/>
            <person name="Sallet E."/>
            <person name="Samain S."/>
            <person name="Samson N."/>
            <person name="Sanders I."/>
            <person name="Saurat O."/>
            <person name="Scarpelli C."/>
            <person name="Schiex T."/>
            <person name="Segurens B."/>
            <person name="Severin A.J."/>
            <person name="Sherrier D.J."/>
            <person name="Shi R."/>
            <person name="Sims S."/>
            <person name="Singer S.R."/>
            <person name="Sinharoy S."/>
            <person name="Sterck L."/>
            <person name="Viollet A."/>
            <person name="Wang B.B."/>
            <person name="Wang K."/>
            <person name="Wang M."/>
            <person name="Wang X."/>
            <person name="Warfsmann J."/>
            <person name="Weissenbach J."/>
            <person name="White D.D."/>
            <person name="White J.D."/>
            <person name="Wiley G.B."/>
            <person name="Wincker P."/>
            <person name="Xing Y."/>
            <person name="Yang L."/>
            <person name="Yao Z."/>
            <person name="Ying F."/>
            <person name="Zhai J."/>
            <person name="Zhou L."/>
            <person name="Zuber A."/>
            <person name="Denarie J."/>
            <person name="Dixon R.A."/>
            <person name="May G.D."/>
            <person name="Schwartz D.C."/>
            <person name="Rogers J."/>
            <person name="Quetier F."/>
            <person name="Town C.D."/>
            <person name="Roe B.A."/>
        </authorList>
    </citation>
    <scope>NUCLEOTIDE SEQUENCE [LARGE SCALE GENOMIC DNA]</scope>
    <source>
        <strain evidence="1">A17</strain>
        <strain evidence="3 4">cv. Jemalong A17</strain>
    </source>
</reference>
<evidence type="ECO:0000313" key="2">
    <source>
        <dbReference type="EMBL" id="RHN50697.1"/>
    </source>
</evidence>
<dbReference type="PaxDb" id="3880-AES75131"/>
<gene>
    <name evidence="1" type="ordered locus">MTR_6g026830</name>
    <name evidence="2" type="ORF">MtrunA17_Chr6g0460331</name>
</gene>
<dbReference type="eggNOG" id="ENOG502ST50">
    <property type="taxonomic scope" value="Eukaryota"/>
</dbReference>
<dbReference type="OMA" id="SHKRAYH"/>
<evidence type="ECO:0000313" key="1">
    <source>
        <dbReference type="EMBL" id="AES75131.1"/>
    </source>
</evidence>